<organism evidence="6 7">
    <name type="scientific">Tumebacillus lipolyticus</name>
    <dbReference type="NCBI Taxonomy" id="1280370"/>
    <lineage>
        <taxon>Bacteria</taxon>
        <taxon>Bacillati</taxon>
        <taxon>Bacillota</taxon>
        <taxon>Bacilli</taxon>
        <taxon>Bacillales</taxon>
        <taxon>Alicyclobacillaceae</taxon>
        <taxon>Tumebacillus</taxon>
    </lineage>
</organism>
<feature type="domain" description="Peptidase M10 metallopeptidase" evidence="5">
    <location>
        <begin position="143"/>
        <end position="209"/>
    </location>
</feature>
<evidence type="ECO:0000259" key="5">
    <source>
        <dbReference type="Pfam" id="PF00413"/>
    </source>
</evidence>
<keyword evidence="1" id="KW-0645">Protease</keyword>
<proteinExistence type="predicted"/>
<dbReference type="EC" id="3.4.24.-" evidence="6"/>
<dbReference type="Pfam" id="PF00413">
    <property type="entry name" value="Peptidase_M10"/>
    <property type="match status" value="1"/>
</dbReference>
<keyword evidence="2" id="KW-0479">Metal-binding</keyword>
<dbReference type="InterPro" id="IPR024079">
    <property type="entry name" value="MetalloPept_cat_dom_sf"/>
</dbReference>
<name>A0ABW4ZYR7_9BACL</name>
<dbReference type="EMBL" id="JBHUIO010000005">
    <property type="protein sequence ID" value="MFD2170330.1"/>
    <property type="molecule type" value="Genomic_DNA"/>
</dbReference>
<comment type="caution">
    <text evidence="6">The sequence shown here is derived from an EMBL/GenBank/DDBJ whole genome shotgun (WGS) entry which is preliminary data.</text>
</comment>
<evidence type="ECO:0000313" key="7">
    <source>
        <dbReference type="Proteomes" id="UP001597343"/>
    </source>
</evidence>
<keyword evidence="3 6" id="KW-0378">Hydrolase</keyword>
<evidence type="ECO:0000256" key="3">
    <source>
        <dbReference type="ARBA" id="ARBA00022801"/>
    </source>
</evidence>
<dbReference type="Proteomes" id="UP001597343">
    <property type="component" value="Unassembled WGS sequence"/>
</dbReference>
<keyword evidence="6" id="KW-0482">Metalloprotease</keyword>
<dbReference type="SUPFAM" id="SSF55486">
    <property type="entry name" value="Metalloproteases ('zincins'), catalytic domain"/>
    <property type="match status" value="1"/>
</dbReference>
<dbReference type="InterPro" id="IPR001818">
    <property type="entry name" value="Pept_M10_metallopeptidase"/>
</dbReference>
<keyword evidence="4" id="KW-0862">Zinc</keyword>
<gene>
    <name evidence="6" type="ORF">ACFSOY_09995</name>
</gene>
<evidence type="ECO:0000256" key="1">
    <source>
        <dbReference type="ARBA" id="ARBA00022670"/>
    </source>
</evidence>
<accession>A0ABW4ZYR7</accession>
<evidence type="ECO:0000256" key="2">
    <source>
        <dbReference type="ARBA" id="ARBA00022723"/>
    </source>
</evidence>
<sequence length="212" mass="23833">MSNQYKSILSILMVGVFTLSFTLEASAYELIGHKLTQAPYNRYYWNDTVTTNLGGFNAKNNCDLAVSAWSSSPNTKIYLHKTTSQVESIMDFHSIFKADANELGWIVFFNGSTQIQPSVSDYSWVKMHINTNGNINWMQDPTSYKYVEANGKQQHVWAHEAGHGFGLDHVWAASWNANVLMTPTPSSYYNYGTKGPKDDEVAGVQAIYGKLY</sequence>
<evidence type="ECO:0000256" key="4">
    <source>
        <dbReference type="ARBA" id="ARBA00022833"/>
    </source>
</evidence>
<keyword evidence="7" id="KW-1185">Reference proteome</keyword>
<dbReference type="GO" id="GO:0008237">
    <property type="term" value="F:metallopeptidase activity"/>
    <property type="evidence" value="ECO:0007669"/>
    <property type="project" value="UniProtKB-KW"/>
</dbReference>
<dbReference type="RefSeq" id="WP_386046185.1">
    <property type="nucleotide sequence ID" value="NZ_JBHUIO010000005.1"/>
</dbReference>
<protein>
    <submittedName>
        <fullName evidence="6">Matrixin family metalloprotease</fullName>
        <ecNumber evidence="6">3.4.24.-</ecNumber>
    </submittedName>
</protein>
<evidence type="ECO:0000313" key="6">
    <source>
        <dbReference type="EMBL" id="MFD2170330.1"/>
    </source>
</evidence>
<reference evidence="7" key="1">
    <citation type="journal article" date="2019" name="Int. J. Syst. Evol. Microbiol.">
        <title>The Global Catalogue of Microorganisms (GCM) 10K type strain sequencing project: providing services to taxonomists for standard genome sequencing and annotation.</title>
        <authorList>
            <consortium name="The Broad Institute Genomics Platform"/>
            <consortium name="The Broad Institute Genome Sequencing Center for Infectious Disease"/>
            <person name="Wu L."/>
            <person name="Ma J."/>
        </authorList>
    </citation>
    <scope>NUCLEOTIDE SEQUENCE [LARGE SCALE GENOMIC DNA]</scope>
    <source>
        <strain evidence="7">CGMCC 1.13574</strain>
    </source>
</reference>
<dbReference type="Gene3D" id="3.40.390.10">
    <property type="entry name" value="Collagenase (Catalytic Domain)"/>
    <property type="match status" value="1"/>
</dbReference>